<dbReference type="HOGENOM" id="CLU_3323736_0_0_3"/>
<dbReference type="PATRIC" id="fig|272123.3.peg.1927"/>
<gene>
    <name evidence="1" type="ordered locus">Anacy_1766</name>
</gene>
<accession>K9ZEU7</accession>
<dbReference type="STRING" id="272123.Anacy_1766"/>
<dbReference type="EMBL" id="CP003659">
    <property type="protein sequence ID" value="AFZ57259.1"/>
    <property type="molecule type" value="Genomic_DNA"/>
</dbReference>
<organism evidence="1 2">
    <name type="scientific">Anabaena cylindrica (strain ATCC 27899 / PCC 7122)</name>
    <dbReference type="NCBI Taxonomy" id="272123"/>
    <lineage>
        <taxon>Bacteria</taxon>
        <taxon>Bacillati</taxon>
        <taxon>Cyanobacteriota</taxon>
        <taxon>Cyanophyceae</taxon>
        <taxon>Nostocales</taxon>
        <taxon>Nostocaceae</taxon>
        <taxon>Anabaena</taxon>
    </lineage>
</organism>
<evidence type="ECO:0000313" key="1">
    <source>
        <dbReference type="EMBL" id="AFZ57259.1"/>
    </source>
</evidence>
<dbReference type="AlphaFoldDB" id="K9ZEU7"/>
<name>K9ZEU7_ANACC</name>
<proteinExistence type="predicted"/>
<dbReference type="Proteomes" id="UP000010474">
    <property type="component" value="Chromosome"/>
</dbReference>
<evidence type="ECO:0000313" key="2">
    <source>
        <dbReference type="Proteomes" id="UP000010474"/>
    </source>
</evidence>
<reference evidence="2" key="1">
    <citation type="journal article" date="2013" name="Proc. Natl. Acad. Sci. U.S.A.">
        <title>Improving the coverage of the cyanobacterial phylum using diversity-driven genome sequencing.</title>
        <authorList>
            <person name="Shih P.M."/>
            <person name="Wu D."/>
            <person name="Latifi A."/>
            <person name="Axen S.D."/>
            <person name="Fewer D.P."/>
            <person name="Talla E."/>
            <person name="Calteau A."/>
            <person name="Cai F."/>
            <person name="Tandeau de Marsac N."/>
            <person name="Rippka R."/>
            <person name="Herdman M."/>
            <person name="Sivonen K."/>
            <person name="Coursin T."/>
            <person name="Laurent T."/>
            <person name="Goodwin L."/>
            <person name="Nolan M."/>
            <person name="Davenport K.W."/>
            <person name="Han C.S."/>
            <person name="Rubin E.M."/>
            <person name="Eisen J.A."/>
            <person name="Woyke T."/>
            <person name="Gugger M."/>
            <person name="Kerfeld C.A."/>
        </authorList>
    </citation>
    <scope>NUCLEOTIDE SEQUENCE [LARGE SCALE GENOMIC DNA]</scope>
    <source>
        <strain evidence="2">ATCC 27899 / PCC 7122</strain>
    </source>
</reference>
<keyword evidence="2" id="KW-1185">Reference proteome</keyword>
<protein>
    <submittedName>
        <fullName evidence="1">Uncharacterized protein</fullName>
    </submittedName>
</protein>
<sequence length="38" mass="4129">MRSQLITVNKAQKNGFCAIALITVKEAQDNGFCAIAYP</sequence>
<dbReference type="KEGG" id="acy:Anacy_1766"/>